<sequence>MHLKVISRTWATETQS</sequence>
<accession>A0A0E9V8B5</accession>
<evidence type="ECO:0000313" key="1">
    <source>
        <dbReference type="EMBL" id="JAH74267.1"/>
    </source>
</evidence>
<dbReference type="AlphaFoldDB" id="A0A0E9V8B5"/>
<reference evidence="1" key="1">
    <citation type="submission" date="2014-11" db="EMBL/GenBank/DDBJ databases">
        <authorList>
            <person name="Amaro Gonzalez C."/>
        </authorList>
    </citation>
    <scope>NUCLEOTIDE SEQUENCE</scope>
</reference>
<reference evidence="1" key="2">
    <citation type="journal article" date="2015" name="Fish Shellfish Immunol.">
        <title>Early steps in the European eel (Anguilla anguilla)-Vibrio vulnificus interaction in the gills: Role of the RtxA13 toxin.</title>
        <authorList>
            <person name="Callol A."/>
            <person name="Pajuelo D."/>
            <person name="Ebbesson L."/>
            <person name="Teles M."/>
            <person name="MacKenzie S."/>
            <person name="Amaro C."/>
        </authorList>
    </citation>
    <scope>NUCLEOTIDE SEQUENCE</scope>
</reference>
<protein>
    <submittedName>
        <fullName evidence="1">Uncharacterized protein</fullName>
    </submittedName>
</protein>
<dbReference type="EMBL" id="GBXM01034310">
    <property type="protein sequence ID" value="JAH74267.1"/>
    <property type="molecule type" value="Transcribed_RNA"/>
</dbReference>
<proteinExistence type="predicted"/>
<name>A0A0E9V8B5_ANGAN</name>
<organism evidence="1">
    <name type="scientific">Anguilla anguilla</name>
    <name type="common">European freshwater eel</name>
    <name type="synonym">Muraena anguilla</name>
    <dbReference type="NCBI Taxonomy" id="7936"/>
    <lineage>
        <taxon>Eukaryota</taxon>
        <taxon>Metazoa</taxon>
        <taxon>Chordata</taxon>
        <taxon>Craniata</taxon>
        <taxon>Vertebrata</taxon>
        <taxon>Euteleostomi</taxon>
        <taxon>Actinopterygii</taxon>
        <taxon>Neopterygii</taxon>
        <taxon>Teleostei</taxon>
        <taxon>Anguilliformes</taxon>
        <taxon>Anguillidae</taxon>
        <taxon>Anguilla</taxon>
    </lineage>
</organism>